<dbReference type="GO" id="GO:0031965">
    <property type="term" value="C:nuclear membrane"/>
    <property type="evidence" value="ECO:0007669"/>
    <property type="project" value="UniProtKB-SubCell"/>
</dbReference>
<feature type="domain" description="Amino acid permease N-terminal" evidence="25">
    <location>
        <begin position="923"/>
        <end position="992"/>
    </location>
</feature>
<evidence type="ECO:0000256" key="8">
    <source>
        <dbReference type="ARBA" id="ARBA00022692"/>
    </source>
</evidence>
<evidence type="ECO:0007829" key="28">
    <source>
        <dbReference type="PeptideAtlas" id="A0A498MB05"/>
    </source>
</evidence>
<evidence type="ECO:0000256" key="11">
    <source>
        <dbReference type="ARBA" id="ARBA00022851"/>
    </source>
</evidence>
<dbReference type="Pfam" id="PF03522">
    <property type="entry name" value="SLC12"/>
    <property type="match status" value="2"/>
</dbReference>
<feature type="region of interest" description="Disordered" evidence="21">
    <location>
        <begin position="965"/>
        <end position="1005"/>
    </location>
</feature>
<dbReference type="InterPro" id="IPR013612">
    <property type="entry name" value="AA_permease_N"/>
</dbReference>
<evidence type="ECO:0000256" key="17">
    <source>
        <dbReference type="ARBA" id="ARBA00023214"/>
    </source>
</evidence>
<reference evidence="26 27" key="1">
    <citation type="submission" date="2018-03" db="EMBL/GenBank/DDBJ databases">
        <title>Draft genome sequence of Rohu Carp (Labeo rohita).</title>
        <authorList>
            <person name="Das P."/>
            <person name="Kushwaha B."/>
            <person name="Joshi C.G."/>
            <person name="Kumar D."/>
            <person name="Nagpure N.S."/>
            <person name="Sahoo L."/>
            <person name="Das S.P."/>
            <person name="Bit A."/>
            <person name="Patnaik S."/>
            <person name="Meher P.K."/>
            <person name="Jayasankar P."/>
            <person name="Koringa P.G."/>
            <person name="Patel N.V."/>
            <person name="Hinsu A.T."/>
            <person name="Kumar R."/>
            <person name="Pandey M."/>
            <person name="Agarwal S."/>
            <person name="Srivastava S."/>
            <person name="Singh M."/>
            <person name="Iquebal M.A."/>
            <person name="Jaiswal S."/>
            <person name="Angadi U.B."/>
            <person name="Kumar N."/>
            <person name="Raza M."/>
            <person name="Shah T.M."/>
            <person name="Rai A."/>
            <person name="Jena J.K."/>
        </authorList>
    </citation>
    <scope>NUCLEOTIDE SEQUENCE [LARGE SCALE GENOMIC DNA]</scope>
    <source>
        <strain evidence="26">DASCIFA01</strain>
        <tissue evidence="26">Testis</tissue>
    </source>
</reference>
<dbReference type="Gene3D" id="1.20.1740.10">
    <property type="entry name" value="Amino acid/polyamine transporter I"/>
    <property type="match status" value="2"/>
</dbReference>
<keyword evidence="14" id="KW-0509">mRNA transport</keyword>
<evidence type="ECO:0000313" key="26">
    <source>
        <dbReference type="EMBL" id="RXN18278.1"/>
    </source>
</evidence>
<dbReference type="Proteomes" id="UP000290572">
    <property type="component" value="Unassembled WGS sequence"/>
</dbReference>
<dbReference type="InterPro" id="IPR007231">
    <property type="entry name" value="Nucleoporin_int_Nup93/Nic96"/>
</dbReference>
<keyword evidence="28" id="KW-1267">Proteomics identification</keyword>
<feature type="transmembrane region" description="Helical" evidence="22">
    <location>
        <begin position="1329"/>
        <end position="1350"/>
    </location>
</feature>
<feature type="transmembrane region" description="Helical" evidence="22">
    <location>
        <begin position="1155"/>
        <end position="1176"/>
    </location>
</feature>
<dbReference type="GO" id="GO:0005643">
    <property type="term" value="C:nuclear pore"/>
    <property type="evidence" value="ECO:0007669"/>
    <property type="project" value="UniProtKB-SubCell"/>
</dbReference>
<dbReference type="InterPro" id="IPR017854">
    <property type="entry name" value="Metalthion_dom_sf"/>
</dbReference>
<sequence>MDPCDCSKTGTCSCGATCKCTNCQCTTCKKMKITLLLLYNRNKGNWNVLQTVEQVLHMDTEGFGELLQQAEQLAAETEAVSELPHVERNLQEIQQAGERLRSRTLTRTSQDTADVKASILLGSRGLDIFHISQRLESLSAATTFEPLEPVKDTDIQGFLKNERDNALLSAIEESRRRTFLLAEEYHRDSMLVQWEQVKQRVLHTLLGAGEDALDFSQEVEPSFVSEVGVPGRSALDSVEVAYSRQIYVFNEKIVNGHLQPNLGDLCASVAESLDDKNVSDMWLMVKQMTDVLLVPAKDTLKSRVSVDMQMAFVRQALQFLENSYKNYTMVTVFGNLHQAQLGGVPGTYQLVCSFLNIKLPTPLPGMQDGEVEGHSVWALIYFCLRCGDLSAAMQVVNRAQHQLGDFKIWFQEYMNSPDRRLSPATENKLRLHYRRVLRNSADPYKRAVYCLIGKCDIGDNHGEVADKTEDYLWLKLNQVCFDEDGSSSPQDRMTLAQLQKQLLEDYGESHFSASHQPFLYFQVLFLTAQFEAAIAFLFRVERLRSHAVHVALVLYELKLLLKSSGQSAQLLSQEAGDPPMVRRLNFIRLLMLYTRKFESTDPREALQYFYFLRNEKDSQGENMFMRCVSELVIESREFDMLLGRLEKDGSRKPGVIDKFAGDTRVIITKVASEAENKGLFEEAVKLYELAKNPDKVLELMNKLLSPVIAQVSEPQSNKERLKNMAVAIAERYRTNGVAGEKSVDSTFYLLLDLMTFFDEYHAGHIDRAYDVIERLKLVPLSQDSVEERVAAFRNFSDEIRHNLSEVLLATMNILFTQYKRLKGAVAGTPGRPQRTLEDRDMLLRSKARALITFAGMIPYRMAGDTNARLVQMETAVDSIVLEVLQANDGMNLTSARSPFSVSSLSNGDDRKFSLGGCSSYDTDSVASRSSGVFSGYDTLDTPPSYDFYTNTEVFGRAKKSRPSLFQLHSNPQDDPSPPPLYEETNVDKQSPDEDEPTEPPPEPTRFGWAQGVMIRCMLNIWGVILYLRLPWITSQAGIGLTWIIILVSSSITGITGLSTSAIATNGKVKGGGTYFLISRSLGPELGGSIGLIFAFANAVAVAMHTVGFAETVQALMQETDVSMVDKLNDIRIIGVITVTCLLAISMAGMEWESKAQVLFFLVIMISFASYIVGTIIPATPQKQAKGFFSYRGSCVLRDASGYINDTVSSLSGECLGVGCNYGWNFTECMTNRTCPFGLSNYYQSMSMVSACAPLISAGIFGATLSSALACLVSAPKVFQCLCKDKLYPGIGFFGKGYGKNNEPLRSYLLAYVIAICFILIAELNTIAPIISNFFLCSYALINFSCFHASITNSPGWRPTFRFYSKWLSLLGAVVSVIIMFLLTWWAALIAIGIVIFLLGYVLYKKPDVNWGSSMQASSYNMALSQCVGLNQVEDHIKNYRPQCLVLTGPPCMRPSLVDFISTFTKNQSLMICANVIGGGPSPGGGDSAKISTHLKWLDKRRIKSFYHTVVADDLRVGVQMLLQSTGLGRMKPNVLVMGFKKNWRKAQPSNIDNYIGILHNAFDLQYGVCVLRMKEGLDISRTMQAQVNLGFETSTEQGLDTRTSTATPATIDISLDPEELMAATQPTTVFQTRQGKKYIDVYWLSDDGGLTLLLPYLLTRKKRWGRCKVRVFVGGEAQQSLRQIRLNEVIQDYSRDAALIIVTMPVGRRETCPSPLYMAWLEIVSRDLRPPVLLVRGNQENVLTMYCQ</sequence>
<keyword evidence="15 22" id="KW-0472">Membrane</keyword>
<keyword evidence="6" id="KW-0813">Transport</keyword>
<evidence type="ECO:0000313" key="27">
    <source>
        <dbReference type="Proteomes" id="UP000290572"/>
    </source>
</evidence>
<accession>A0A498MB05</accession>
<feature type="transmembrane region" description="Helical" evidence="22">
    <location>
        <begin position="1384"/>
        <end position="1403"/>
    </location>
</feature>
<organism evidence="26 27">
    <name type="scientific">Labeo rohita</name>
    <name type="common">Indian major carp</name>
    <name type="synonym">Cyprinus rohita</name>
    <dbReference type="NCBI Taxonomy" id="84645"/>
    <lineage>
        <taxon>Eukaryota</taxon>
        <taxon>Metazoa</taxon>
        <taxon>Chordata</taxon>
        <taxon>Craniata</taxon>
        <taxon>Vertebrata</taxon>
        <taxon>Euteleostomi</taxon>
        <taxon>Actinopterygii</taxon>
        <taxon>Neopterygii</taxon>
        <taxon>Teleostei</taxon>
        <taxon>Ostariophysi</taxon>
        <taxon>Cypriniformes</taxon>
        <taxon>Cyprinidae</taxon>
        <taxon>Labeoninae</taxon>
        <taxon>Labeonini</taxon>
        <taxon>Labeo</taxon>
    </lineage>
</organism>
<evidence type="ECO:0000259" key="23">
    <source>
        <dbReference type="Pfam" id="PF00324"/>
    </source>
</evidence>
<dbReference type="GO" id="GO:0005886">
    <property type="term" value="C:plasma membrane"/>
    <property type="evidence" value="ECO:0007669"/>
    <property type="project" value="UniProtKB-SubCell"/>
</dbReference>
<keyword evidence="14" id="KW-0906">Nuclear pore complex</keyword>
<evidence type="ECO:0000256" key="5">
    <source>
        <dbReference type="ARBA" id="ARBA00017717"/>
    </source>
</evidence>
<keyword evidence="14" id="KW-0653">Protein transport</keyword>
<gene>
    <name evidence="26" type="ORF">ROHU_026422</name>
</gene>
<evidence type="ECO:0000256" key="21">
    <source>
        <dbReference type="SAM" id="MobiDB-lite"/>
    </source>
</evidence>
<dbReference type="PANTHER" id="PTHR11225">
    <property type="entry name" value="NUCLEAR PORE COMPLEX PROTEIN NUP93 NUCLEOPORIN NUP93 DEAD EYE PROTEIN"/>
    <property type="match status" value="1"/>
</dbReference>
<feature type="domain" description="SLC12A transporter C-terminal" evidence="24">
    <location>
        <begin position="1453"/>
        <end position="1593"/>
    </location>
</feature>
<keyword evidence="12 22" id="KW-1133">Transmembrane helix</keyword>
<dbReference type="PROSITE" id="PS00203">
    <property type="entry name" value="METALLOTHIONEIN_VRT"/>
    <property type="match status" value="1"/>
</dbReference>
<dbReference type="GO" id="GO:0046872">
    <property type="term" value="F:metal ion binding"/>
    <property type="evidence" value="ECO:0007669"/>
    <property type="project" value="UniProtKB-KW"/>
</dbReference>
<evidence type="ECO:0000256" key="22">
    <source>
        <dbReference type="SAM" id="Phobius"/>
    </source>
</evidence>
<evidence type="ECO:0000256" key="16">
    <source>
        <dbReference type="ARBA" id="ARBA00023180"/>
    </source>
</evidence>
<feature type="domain" description="Amino acid permease/ SLC12A" evidence="23">
    <location>
        <begin position="1209"/>
        <end position="1444"/>
    </location>
</feature>
<evidence type="ECO:0000256" key="20">
    <source>
        <dbReference type="ARBA" id="ARBA00033360"/>
    </source>
</evidence>
<evidence type="ECO:0000256" key="18">
    <source>
        <dbReference type="ARBA" id="ARBA00023242"/>
    </source>
</evidence>
<evidence type="ECO:0000256" key="19">
    <source>
        <dbReference type="ARBA" id="ARBA00033068"/>
    </source>
</evidence>
<feature type="transmembrane region" description="Helical" evidence="22">
    <location>
        <begin position="1085"/>
        <end position="1109"/>
    </location>
</feature>
<dbReference type="GO" id="GO:0016973">
    <property type="term" value="P:poly(A)+ mRNA export from nucleus"/>
    <property type="evidence" value="ECO:0007669"/>
    <property type="project" value="TreeGrafter"/>
</dbReference>
<name>A0A498MB05_LABRO</name>
<keyword evidence="11" id="KW-0480">Metal-thiolate cluster</keyword>
<evidence type="ECO:0000256" key="3">
    <source>
        <dbReference type="ARBA" id="ARBA00004651"/>
    </source>
</evidence>
<feature type="transmembrane region" description="Helical" evidence="22">
    <location>
        <begin position="1039"/>
        <end position="1065"/>
    </location>
</feature>
<keyword evidence="27" id="KW-1185">Reference proteome</keyword>
<feature type="transmembrane region" description="Helical" evidence="22">
    <location>
        <begin position="1304"/>
        <end position="1323"/>
    </location>
</feature>
<dbReference type="SUPFAM" id="SSF57868">
    <property type="entry name" value="Metallothionein"/>
    <property type="match status" value="1"/>
</dbReference>
<dbReference type="STRING" id="84645.A0A498MB05"/>
<evidence type="ECO:0000256" key="2">
    <source>
        <dbReference type="ARBA" id="ARBA00004617"/>
    </source>
</evidence>
<dbReference type="Pfam" id="PF04097">
    <property type="entry name" value="Nic96"/>
    <property type="match status" value="1"/>
</dbReference>
<dbReference type="EMBL" id="QBIY01012722">
    <property type="protein sequence ID" value="RXN18278.1"/>
    <property type="molecule type" value="Genomic_DNA"/>
</dbReference>
<evidence type="ECO:0000256" key="4">
    <source>
        <dbReference type="ARBA" id="ARBA00010186"/>
    </source>
</evidence>
<proteinExistence type="evidence at protein level"/>
<comment type="caution">
    <text evidence="26">The sequence shown here is derived from an EMBL/GenBank/DDBJ whole genome shotgun (WGS) entry which is preliminary data.</text>
</comment>
<dbReference type="InterPro" id="IPR018491">
    <property type="entry name" value="SLC12_C"/>
</dbReference>
<evidence type="ECO:0000256" key="10">
    <source>
        <dbReference type="ARBA" id="ARBA00022847"/>
    </source>
</evidence>
<dbReference type="InterPro" id="IPR018064">
    <property type="entry name" value="Metalthion_vert_metal_BS"/>
</dbReference>
<keyword evidence="7" id="KW-1003">Cell membrane</keyword>
<evidence type="ECO:0000256" key="6">
    <source>
        <dbReference type="ARBA" id="ARBA00022448"/>
    </source>
</evidence>
<comment type="subcellular location">
    <subcellularLocation>
        <location evidence="3">Cell membrane</location>
        <topology evidence="3">Multi-pass membrane protein</topology>
    </subcellularLocation>
    <subcellularLocation>
        <location evidence="2">Nucleus membrane</location>
        <topology evidence="2">Peripheral membrane protein</topology>
    </subcellularLocation>
    <subcellularLocation>
        <location evidence="1">Nucleus</location>
        <location evidence="1">Nuclear pore complex</location>
    </subcellularLocation>
</comment>
<dbReference type="GO" id="GO:0006606">
    <property type="term" value="P:protein import into nucleus"/>
    <property type="evidence" value="ECO:0007669"/>
    <property type="project" value="TreeGrafter"/>
</dbReference>
<keyword evidence="14" id="KW-0811">Translocation</keyword>
<dbReference type="Pfam" id="PF08403">
    <property type="entry name" value="AA_permease_N"/>
    <property type="match status" value="1"/>
</dbReference>
<feature type="transmembrane region" description="Helical" evidence="22">
    <location>
        <begin position="1130"/>
        <end position="1149"/>
    </location>
</feature>
<keyword evidence="10" id="KW-0769">Symport</keyword>
<keyword evidence="9" id="KW-0479">Metal-binding</keyword>
<evidence type="ECO:0000256" key="14">
    <source>
        <dbReference type="ARBA" id="ARBA00023132"/>
    </source>
</evidence>
<dbReference type="InterPro" id="IPR004841">
    <property type="entry name" value="AA-permease/SLC12A_dom"/>
</dbReference>
<evidence type="ECO:0000256" key="1">
    <source>
        <dbReference type="ARBA" id="ARBA00004567"/>
    </source>
</evidence>
<keyword evidence="17" id="KW-0868">Chloride</keyword>
<evidence type="ECO:0000259" key="25">
    <source>
        <dbReference type="Pfam" id="PF08403"/>
    </source>
</evidence>
<comment type="similarity">
    <text evidence="4">Belongs to the nucleoporin interacting component (NIC) family.</text>
</comment>
<evidence type="ECO:0000256" key="9">
    <source>
        <dbReference type="ARBA" id="ARBA00022723"/>
    </source>
</evidence>
<evidence type="ECO:0000256" key="13">
    <source>
        <dbReference type="ARBA" id="ARBA00023065"/>
    </source>
</evidence>
<protein>
    <recommendedName>
        <fullName evidence="5">Nuclear pore complex protein Nup93</fullName>
    </recommendedName>
    <alternativeName>
        <fullName evidence="20">93 kDa nucleoporin</fullName>
    </alternativeName>
    <alternativeName>
        <fullName evidence="19">Nucleoporin Nup93</fullName>
    </alternativeName>
</protein>
<keyword evidence="8 22" id="KW-0812">Transmembrane</keyword>
<evidence type="ECO:0000256" key="7">
    <source>
        <dbReference type="ARBA" id="ARBA00022475"/>
    </source>
</evidence>
<dbReference type="Pfam" id="PF00324">
    <property type="entry name" value="AA_permease"/>
    <property type="match status" value="2"/>
</dbReference>
<evidence type="ECO:0000256" key="12">
    <source>
        <dbReference type="ARBA" id="ARBA00022989"/>
    </source>
</evidence>
<feature type="domain" description="SLC12A transporter C-terminal" evidence="24">
    <location>
        <begin position="1678"/>
        <end position="1747"/>
    </location>
</feature>
<keyword evidence="16" id="KW-0325">Glycoprotein</keyword>
<dbReference type="GO" id="GO:0017056">
    <property type="term" value="F:structural constituent of nuclear pore"/>
    <property type="evidence" value="ECO:0007669"/>
    <property type="project" value="InterPro"/>
</dbReference>
<evidence type="ECO:0000259" key="24">
    <source>
        <dbReference type="Pfam" id="PF03522"/>
    </source>
</evidence>
<evidence type="ECO:0000256" key="15">
    <source>
        <dbReference type="ARBA" id="ARBA00023136"/>
    </source>
</evidence>
<dbReference type="GO" id="GO:0015377">
    <property type="term" value="F:chloride:monoatomic cation symporter activity"/>
    <property type="evidence" value="ECO:0007669"/>
    <property type="project" value="UniProtKB-ARBA"/>
</dbReference>
<dbReference type="FunFam" id="1.20.1740.10:FF:000114">
    <property type="entry name" value="Solute carrier family 12 member 1"/>
    <property type="match status" value="1"/>
</dbReference>
<dbReference type="PANTHER" id="PTHR11225:SF4">
    <property type="entry name" value="NUCLEAR PORE COMPLEX PROTEIN NUP93"/>
    <property type="match status" value="1"/>
</dbReference>
<keyword evidence="18" id="KW-0539">Nucleus</keyword>
<keyword evidence="13" id="KW-0406">Ion transport</keyword>
<feature type="domain" description="Amino acid permease/ SLC12A" evidence="23">
    <location>
        <begin position="1011"/>
        <end position="1193"/>
    </location>
</feature>